<accession>A0A3M9X3C5</accession>
<name>A0A3M9X3C5_9HYPH</name>
<dbReference type="Proteomes" id="UP000275436">
    <property type="component" value="Unassembled WGS sequence"/>
</dbReference>
<sequence>MVLRWDFSEAKATRIIECRNQIQWIIQYRSGTRSGQPAWRPQSYCRTRQALERQLPGMAEEIAAALPVRFVEVG</sequence>
<protein>
    <submittedName>
        <fullName evidence="1">Uncharacterized protein</fullName>
    </submittedName>
</protein>
<proteinExistence type="predicted"/>
<dbReference type="AlphaFoldDB" id="A0A3M9X3C5"/>
<reference evidence="1 2" key="1">
    <citation type="journal article" date="2018" name="Mol. Plant Microbe Interact.">
        <title>Taxonomically Different Co-Microsymbionts of a Relict Legume, Oxytropis popoviana, Have Complementary Sets of Symbiotic Genes and Together Increase the Efficiency of Plant Nodulation.</title>
        <authorList>
            <person name="Safronova V."/>
            <person name="Belimov A."/>
            <person name="Sazanova A."/>
            <person name="Chirak E."/>
            <person name="Verkhozina A."/>
            <person name="Kuznetsova I."/>
            <person name="Andronov E."/>
            <person name="Puhalsky J."/>
            <person name="Tikhonovich I."/>
        </authorList>
    </citation>
    <scope>NUCLEOTIDE SEQUENCE [LARGE SCALE GENOMIC DNA]</scope>
    <source>
        <strain evidence="1 2">Opo-235</strain>
    </source>
</reference>
<organism evidence="1 2">
    <name type="scientific">Mesorhizobium japonicum</name>
    <dbReference type="NCBI Taxonomy" id="2066070"/>
    <lineage>
        <taxon>Bacteria</taxon>
        <taxon>Pseudomonadati</taxon>
        <taxon>Pseudomonadota</taxon>
        <taxon>Alphaproteobacteria</taxon>
        <taxon>Hyphomicrobiales</taxon>
        <taxon>Phyllobacteriaceae</taxon>
        <taxon>Mesorhizobium</taxon>
    </lineage>
</organism>
<dbReference type="EMBL" id="QKOD01000013">
    <property type="protein sequence ID" value="RNJ42020.1"/>
    <property type="molecule type" value="Genomic_DNA"/>
</dbReference>
<gene>
    <name evidence="1" type="ORF">DNR46_30240</name>
</gene>
<comment type="caution">
    <text evidence="1">The sequence shown here is derived from an EMBL/GenBank/DDBJ whole genome shotgun (WGS) entry which is preliminary data.</text>
</comment>
<evidence type="ECO:0000313" key="1">
    <source>
        <dbReference type="EMBL" id="RNJ42020.1"/>
    </source>
</evidence>
<evidence type="ECO:0000313" key="2">
    <source>
        <dbReference type="Proteomes" id="UP000275436"/>
    </source>
</evidence>